<dbReference type="EMBL" id="JAAMPJ010000015">
    <property type="protein sequence ID" value="NGY65268.1"/>
    <property type="molecule type" value="Genomic_DNA"/>
</dbReference>
<name>A0A7C9RXE3_9PSEU</name>
<sequence length="49" mass="5071">MHAAMINAALRAAVEHHAFHADPAGDETTDGVEAAVSEALLIAARGFSR</sequence>
<evidence type="ECO:0000313" key="1">
    <source>
        <dbReference type="EMBL" id="NGY65268.1"/>
    </source>
</evidence>
<evidence type="ECO:0000313" key="2">
    <source>
        <dbReference type="Proteomes" id="UP000481360"/>
    </source>
</evidence>
<dbReference type="AlphaFoldDB" id="A0A7C9RXE3"/>
<proteinExistence type="predicted"/>
<organism evidence="1 2">
    <name type="scientific">Lentzea alba</name>
    <dbReference type="NCBI Taxonomy" id="2714351"/>
    <lineage>
        <taxon>Bacteria</taxon>
        <taxon>Bacillati</taxon>
        <taxon>Actinomycetota</taxon>
        <taxon>Actinomycetes</taxon>
        <taxon>Pseudonocardiales</taxon>
        <taxon>Pseudonocardiaceae</taxon>
        <taxon>Lentzea</taxon>
    </lineage>
</organism>
<dbReference type="Proteomes" id="UP000481360">
    <property type="component" value="Unassembled WGS sequence"/>
</dbReference>
<protein>
    <submittedName>
        <fullName evidence="1">Uncharacterized protein</fullName>
    </submittedName>
</protein>
<reference evidence="1 2" key="1">
    <citation type="submission" date="2020-03" db="EMBL/GenBank/DDBJ databases">
        <title>Isolation and identification of active actinomycetes.</title>
        <authorList>
            <person name="Sun X."/>
        </authorList>
    </citation>
    <scope>NUCLEOTIDE SEQUENCE [LARGE SCALE GENOMIC DNA]</scope>
    <source>
        <strain evidence="1 2">NEAU-D13</strain>
    </source>
</reference>
<comment type="caution">
    <text evidence="1">The sequence shown here is derived from an EMBL/GenBank/DDBJ whole genome shotgun (WGS) entry which is preliminary data.</text>
</comment>
<gene>
    <name evidence="1" type="ORF">G7043_40875</name>
</gene>
<keyword evidence="2" id="KW-1185">Reference proteome</keyword>
<accession>A0A7C9RXE3</accession>